<dbReference type="PROSITE" id="PS51387">
    <property type="entry name" value="FAD_PCMH"/>
    <property type="match status" value="1"/>
</dbReference>
<accession>A0A1M5YEU4</accession>
<dbReference type="Gene3D" id="3.30.390.50">
    <property type="entry name" value="CO dehydrogenase flavoprotein, C-terminal domain"/>
    <property type="match status" value="1"/>
</dbReference>
<dbReference type="PANTHER" id="PTHR42659:SF9">
    <property type="entry name" value="XANTHINE DEHYDROGENASE FAD-BINDING SUBUNIT XDHB-RELATED"/>
    <property type="match status" value="1"/>
</dbReference>
<proteinExistence type="predicted"/>
<dbReference type="InterPro" id="IPR016169">
    <property type="entry name" value="FAD-bd_PCMH_sub2"/>
</dbReference>
<dbReference type="InterPro" id="IPR016166">
    <property type="entry name" value="FAD-bd_PCMH"/>
</dbReference>
<dbReference type="SUPFAM" id="SSF56176">
    <property type="entry name" value="FAD-binding/transporter-associated domain-like"/>
    <property type="match status" value="1"/>
</dbReference>
<evidence type="ECO:0000313" key="2">
    <source>
        <dbReference type="EMBL" id="SHI10545.1"/>
    </source>
</evidence>
<dbReference type="GO" id="GO:0016491">
    <property type="term" value="F:oxidoreductase activity"/>
    <property type="evidence" value="ECO:0007669"/>
    <property type="project" value="InterPro"/>
</dbReference>
<dbReference type="STRING" id="1121409.SAMN02745124_03955"/>
<dbReference type="RefSeq" id="WP_073378884.1">
    <property type="nucleotide sequence ID" value="NZ_FQXS01000035.1"/>
</dbReference>
<gene>
    <name evidence="2" type="ORF">SAMN02745124_03955</name>
</gene>
<dbReference type="SUPFAM" id="SSF55447">
    <property type="entry name" value="CO dehydrogenase flavoprotein C-terminal domain-like"/>
    <property type="match status" value="1"/>
</dbReference>
<evidence type="ECO:0000259" key="1">
    <source>
        <dbReference type="PROSITE" id="PS51387"/>
    </source>
</evidence>
<dbReference type="EMBL" id="FQXS01000035">
    <property type="protein sequence ID" value="SHI10545.1"/>
    <property type="molecule type" value="Genomic_DNA"/>
</dbReference>
<dbReference type="Pfam" id="PF00941">
    <property type="entry name" value="FAD_binding_5"/>
    <property type="match status" value="1"/>
</dbReference>
<dbReference type="InterPro" id="IPR036683">
    <property type="entry name" value="CO_DH_flav_C_dom_sf"/>
</dbReference>
<evidence type="ECO:0000313" key="3">
    <source>
        <dbReference type="Proteomes" id="UP000184139"/>
    </source>
</evidence>
<dbReference type="OrthoDB" id="9783813at2"/>
<reference evidence="2 3" key="1">
    <citation type="submission" date="2016-11" db="EMBL/GenBank/DDBJ databases">
        <authorList>
            <person name="Jaros S."/>
            <person name="Januszkiewicz K."/>
            <person name="Wedrychowicz H."/>
        </authorList>
    </citation>
    <scope>NUCLEOTIDE SEQUENCE [LARGE SCALE GENOMIC DNA]</scope>
    <source>
        <strain evidence="2 3">DSM 9705</strain>
    </source>
</reference>
<organism evidence="2 3">
    <name type="scientific">Desulfofustis glycolicus DSM 9705</name>
    <dbReference type="NCBI Taxonomy" id="1121409"/>
    <lineage>
        <taxon>Bacteria</taxon>
        <taxon>Pseudomonadati</taxon>
        <taxon>Thermodesulfobacteriota</taxon>
        <taxon>Desulfobulbia</taxon>
        <taxon>Desulfobulbales</taxon>
        <taxon>Desulfocapsaceae</taxon>
        <taxon>Desulfofustis</taxon>
    </lineage>
</organism>
<dbReference type="Gene3D" id="3.30.465.10">
    <property type="match status" value="1"/>
</dbReference>
<dbReference type="InterPro" id="IPR005107">
    <property type="entry name" value="CO_DH_flav_C"/>
</dbReference>
<dbReference type="GO" id="GO:0071949">
    <property type="term" value="F:FAD binding"/>
    <property type="evidence" value="ECO:0007669"/>
    <property type="project" value="InterPro"/>
</dbReference>
<dbReference type="Proteomes" id="UP000184139">
    <property type="component" value="Unassembled WGS sequence"/>
</dbReference>
<protein>
    <submittedName>
        <fullName evidence="2">Xanthine dehydrogenase FAD-binding subunit</fullName>
    </submittedName>
</protein>
<dbReference type="InterPro" id="IPR002346">
    <property type="entry name" value="Mopterin_DH_FAD-bd"/>
</dbReference>
<keyword evidence="3" id="KW-1185">Reference proteome</keyword>
<name>A0A1M5YEU4_9BACT</name>
<dbReference type="InterPro" id="IPR036318">
    <property type="entry name" value="FAD-bd_PCMH-like_sf"/>
</dbReference>
<feature type="domain" description="FAD-binding PCMH-type" evidence="1">
    <location>
        <begin position="1"/>
        <end position="171"/>
    </location>
</feature>
<dbReference type="PANTHER" id="PTHR42659">
    <property type="entry name" value="XANTHINE DEHYDROGENASE SUBUNIT C-RELATED"/>
    <property type="match status" value="1"/>
</dbReference>
<dbReference type="InterPro" id="IPR051312">
    <property type="entry name" value="Diverse_Substr_Oxidored"/>
</dbReference>
<sequence>MVSQLPLHPCTGREAAAAKAAGAVPYAGGTDLMVRRAAARRTGQEPPLVFLDRVATFRGITALDGALRIGSLTTMAELCSHPATPGLLGAACATVGSPALRNAATIGGNICTASPAGDSLPALYALDAEVELCGVDTNRRLPIDRLIIAPGQTALKPDELLAAIIVSTDTADRFYYRKVSPRLANALAKVSLAVAATVHDQVLLEMRIAFGAVGPTVIRCSEIERQCRNRSLADLAQSARRLADLAAETIRPIDDLRSSAAYRRTVAGNLLETCLHSLCAPTT</sequence>
<dbReference type="SMART" id="SM01092">
    <property type="entry name" value="CO_deh_flav_C"/>
    <property type="match status" value="1"/>
</dbReference>
<dbReference type="AlphaFoldDB" id="A0A1M5YEU4"/>
<dbReference type="Pfam" id="PF03450">
    <property type="entry name" value="CO_deh_flav_C"/>
    <property type="match status" value="1"/>
</dbReference>